<sequence length="451" mass="50024">MNYIKEYQNKLMTADDAARTVKNGDFVMYPHFAIKTPLLDEALAMRKMELEDVKINFVTLTYMPEVIKADPEGEVFIFRDGSFSAATRGFCKMGIPIVAIPSLYHEAGRNYEIEQLKHDVLFLAVTPMDDKGYFNLGPSSSYIVDMIKERGGIGRSMKIFVEVNAKLPRVPGDNHVHISQVDGIIEGEPEDMMAIPKIPPTAVDKKIAEHIMSEMVDGACLQLGIGGMPNYVGSMLADSDFKDLGCHTEMFVDAYMDLYNAGKLTNKRKNIDVGKSVFTFAMGSRKLYEFLSNNLEVECRSVSYTNNPFIIAQNHNVFSICSCIAVDMMGNVSSESVGYKQISATGGQWDYHYASMHSNGGKGFVCMPSTKKDHKGNVTSNIVPSLPVGTQISVACNTTNYVVTEYGAVNIKGLSMWERVESLVSIAHPDFREEILQAAAKAGIWRRSNKR</sequence>
<name>A0A1D8GKC9_9FIRM</name>
<dbReference type="AlphaFoldDB" id="A0A1D8GKC9"/>
<keyword evidence="2" id="KW-0808">Transferase</keyword>
<keyword evidence="6" id="KW-1185">Reference proteome</keyword>
<dbReference type="GO" id="GO:0008775">
    <property type="term" value="F:acetate CoA-transferase activity"/>
    <property type="evidence" value="ECO:0007669"/>
    <property type="project" value="InterPro"/>
</dbReference>
<dbReference type="GO" id="GO:0006083">
    <property type="term" value="P:acetate metabolic process"/>
    <property type="evidence" value="ECO:0007669"/>
    <property type="project" value="InterPro"/>
</dbReference>
<dbReference type="RefSeq" id="WP_069979000.1">
    <property type="nucleotide sequence ID" value="NZ_CP017269.1"/>
</dbReference>
<dbReference type="OrthoDB" id="9801795at2"/>
<organism evidence="5 6">
    <name type="scientific">Geosporobacter ferrireducens</name>
    <dbReference type="NCBI Taxonomy" id="1424294"/>
    <lineage>
        <taxon>Bacteria</taxon>
        <taxon>Bacillati</taxon>
        <taxon>Bacillota</taxon>
        <taxon>Clostridia</taxon>
        <taxon>Peptostreptococcales</taxon>
        <taxon>Thermotaleaceae</taxon>
        <taxon>Geosporobacter</taxon>
    </lineage>
</organism>
<evidence type="ECO:0000313" key="6">
    <source>
        <dbReference type="Proteomes" id="UP000095743"/>
    </source>
</evidence>
<dbReference type="InterPro" id="IPR003702">
    <property type="entry name" value="ActCoA_hydro_N"/>
</dbReference>
<dbReference type="Gene3D" id="3.30.750.70">
    <property type="entry name" value="4-hydroxybutyrate coenzyme like domains"/>
    <property type="match status" value="1"/>
</dbReference>
<dbReference type="Proteomes" id="UP000095743">
    <property type="component" value="Chromosome"/>
</dbReference>
<dbReference type="InterPro" id="IPR037171">
    <property type="entry name" value="NagB/RpiA_transferase-like"/>
</dbReference>
<dbReference type="InterPro" id="IPR038460">
    <property type="entry name" value="AcetylCoA_hyd_C_sf"/>
</dbReference>
<dbReference type="Pfam" id="PF13336">
    <property type="entry name" value="AcetylCoA_hyd_C"/>
    <property type="match status" value="1"/>
</dbReference>
<evidence type="ECO:0000256" key="1">
    <source>
        <dbReference type="ARBA" id="ARBA00009632"/>
    </source>
</evidence>
<dbReference type="EMBL" id="CP017269">
    <property type="protein sequence ID" value="AOT71312.1"/>
    <property type="molecule type" value="Genomic_DNA"/>
</dbReference>
<accession>A0A1D8GKC9</accession>
<reference evidence="5 6" key="1">
    <citation type="submission" date="2016-09" db="EMBL/GenBank/DDBJ databases">
        <title>Genomic analysis reveals versatility of anaerobic energy metabolism of Geosporobacter ferrireducens IRF9 of phylum Firmicutes.</title>
        <authorList>
            <person name="Kim S.-J."/>
        </authorList>
    </citation>
    <scope>NUCLEOTIDE SEQUENCE [LARGE SCALE GENOMIC DNA]</scope>
    <source>
        <strain evidence="5 6">IRF9</strain>
    </source>
</reference>
<feature type="domain" description="Acetyl-CoA hydrolase/transferase N-terminal" evidence="3">
    <location>
        <begin position="5"/>
        <end position="191"/>
    </location>
</feature>
<gene>
    <name evidence="5" type="ORF">Gferi_18165</name>
</gene>
<dbReference type="InterPro" id="IPR026888">
    <property type="entry name" value="AcetylCoA_hyd_C"/>
</dbReference>
<comment type="similarity">
    <text evidence="1">Belongs to the acetyl-CoA hydrolase/transferase family.</text>
</comment>
<dbReference type="SUPFAM" id="SSF100950">
    <property type="entry name" value="NagB/RpiA/CoA transferase-like"/>
    <property type="match status" value="2"/>
</dbReference>
<dbReference type="PANTHER" id="PTHR21432">
    <property type="entry name" value="ACETYL-COA HYDROLASE-RELATED"/>
    <property type="match status" value="1"/>
</dbReference>
<dbReference type="STRING" id="1424294.Gferi_18165"/>
<dbReference type="KEGG" id="gfe:Gferi_18165"/>
<evidence type="ECO:0000259" key="4">
    <source>
        <dbReference type="Pfam" id="PF13336"/>
    </source>
</evidence>
<dbReference type="Pfam" id="PF02550">
    <property type="entry name" value="AcetylCoA_hydro"/>
    <property type="match status" value="1"/>
</dbReference>
<dbReference type="PANTHER" id="PTHR21432:SF20">
    <property type="entry name" value="ACETYL-COA HYDROLASE"/>
    <property type="match status" value="1"/>
</dbReference>
<proteinExistence type="inferred from homology"/>
<dbReference type="InterPro" id="IPR046433">
    <property type="entry name" value="ActCoA_hydro"/>
</dbReference>
<evidence type="ECO:0000256" key="2">
    <source>
        <dbReference type="ARBA" id="ARBA00022679"/>
    </source>
</evidence>
<evidence type="ECO:0000259" key="3">
    <source>
        <dbReference type="Pfam" id="PF02550"/>
    </source>
</evidence>
<dbReference type="Gene3D" id="3.40.1080.10">
    <property type="entry name" value="Glutaconate Coenzyme A-transferase"/>
    <property type="match status" value="1"/>
</dbReference>
<evidence type="ECO:0000313" key="5">
    <source>
        <dbReference type="EMBL" id="AOT71312.1"/>
    </source>
</evidence>
<feature type="domain" description="Acetyl-CoA hydrolase/transferase C-terminal" evidence="4">
    <location>
        <begin position="283"/>
        <end position="439"/>
    </location>
</feature>
<dbReference type="Gene3D" id="3.40.1080.20">
    <property type="entry name" value="Acetyl-CoA hydrolase/transferase C-terminal domain"/>
    <property type="match status" value="1"/>
</dbReference>
<protein>
    <submittedName>
        <fullName evidence="5">Uncharacterized protein</fullName>
    </submittedName>
</protein>